<name>D4G8Z3_RIEPU</name>
<dbReference type="EMBL" id="CP001085">
    <property type="protein sequence ID" value="ADD79434.1"/>
    <property type="molecule type" value="Genomic_DNA"/>
</dbReference>
<evidence type="ECO:0000313" key="1">
    <source>
        <dbReference type="EMBL" id="ADD79434.1"/>
    </source>
</evidence>
<protein>
    <submittedName>
        <fullName evidence="1">Uncharacterized protein</fullName>
    </submittedName>
</protein>
<reference evidence="1" key="1">
    <citation type="submission" date="2008-05" db="EMBL/GenBank/DDBJ databases">
        <title>Genome sequence of Riesia pediculicola USDA.</title>
        <authorList>
            <person name="Kirkness E.F."/>
        </authorList>
    </citation>
    <scope>NUCLEOTIDE SEQUENCE [LARGE SCALE GENOMIC DNA]</scope>
    <source>
        <strain evidence="1">USDA</strain>
    </source>
</reference>
<dbReference type="KEGG" id="rip:RIEPE_0569"/>
<dbReference type="STRING" id="515618.RIEPE_0569"/>
<organism evidence="1 2">
    <name type="scientific">Riesia pediculicola (strain USDA)</name>
    <dbReference type="NCBI Taxonomy" id="515618"/>
    <lineage>
        <taxon>Bacteria</taxon>
        <taxon>Pseudomonadati</taxon>
        <taxon>Pseudomonadota</taxon>
        <taxon>Gammaproteobacteria</taxon>
        <taxon>Enterobacterales</taxon>
        <taxon>Enterobacteriaceae</taxon>
        <taxon>Candidatus Riesia</taxon>
    </lineage>
</organism>
<gene>
    <name evidence="1" type="ordered locus">RIEPE_0569</name>
</gene>
<accession>D4G8Z3</accession>
<evidence type="ECO:0000313" key="2">
    <source>
        <dbReference type="Proteomes" id="UP000001700"/>
    </source>
</evidence>
<keyword evidence="2" id="KW-1185">Reference proteome</keyword>
<dbReference type="AlphaFoldDB" id="D4G8Z3"/>
<dbReference type="HOGENOM" id="CLU_3257184_0_0_6"/>
<proteinExistence type="predicted"/>
<dbReference type="Proteomes" id="UP000001700">
    <property type="component" value="Chromosome"/>
</dbReference>
<sequence>MINYLQLLFIFLLKESQNKNLIFYHILKKILFFKRLNNLYKK</sequence>